<evidence type="ECO:0000256" key="1">
    <source>
        <dbReference type="SAM" id="MobiDB-lite"/>
    </source>
</evidence>
<keyword evidence="3" id="KW-1185">Reference proteome</keyword>
<proteinExistence type="predicted"/>
<reference evidence="2 3" key="1">
    <citation type="journal article" date="2018" name="Science">
        <title>The opium poppy genome and morphinan production.</title>
        <authorList>
            <person name="Guo L."/>
            <person name="Winzer T."/>
            <person name="Yang X."/>
            <person name="Li Y."/>
            <person name="Ning Z."/>
            <person name="He Z."/>
            <person name="Teodor R."/>
            <person name="Lu Y."/>
            <person name="Bowser T.A."/>
            <person name="Graham I.A."/>
            <person name="Ye K."/>
        </authorList>
    </citation>
    <scope>NUCLEOTIDE SEQUENCE [LARGE SCALE GENOMIC DNA]</scope>
    <source>
        <strain evidence="3">cv. HN1</strain>
        <tissue evidence="2">Leaves</tissue>
    </source>
</reference>
<dbReference type="AlphaFoldDB" id="A0A4Y7IZE5"/>
<feature type="compositionally biased region" description="Polar residues" evidence="1">
    <location>
        <begin position="1"/>
        <end position="22"/>
    </location>
</feature>
<sequence length="143" mass="16657">MKTRQENLLSQTVDRNTTNASKPSHKRAINDLEQRRAQKRRRMKIDHMRQRKIQLDRLRQTQKVSEIQVLVPEHGNECQIHVQVCRYAELYGDRVTVVLEKTNVGYFKGFPLLKVADPFTKGLPKAVVSIKCNEMGLRSMNEV</sequence>
<gene>
    <name evidence="2" type="ORF">C5167_021219</name>
</gene>
<dbReference type="Gramene" id="RZC52785">
    <property type="protein sequence ID" value="RZC52785"/>
    <property type="gene ID" value="C5167_021219"/>
</dbReference>
<feature type="region of interest" description="Disordered" evidence="1">
    <location>
        <begin position="1"/>
        <end position="26"/>
    </location>
</feature>
<dbReference type="EMBL" id="CM010716">
    <property type="protein sequence ID" value="RZC52785.1"/>
    <property type="molecule type" value="Genomic_DNA"/>
</dbReference>
<organism evidence="2 3">
    <name type="scientific">Papaver somniferum</name>
    <name type="common">Opium poppy</name>
    <dbReference type="NCBI Taxonomy" id="3469"/>
    <lineage>
        <taxon>Eukaryota</taxon>
        <taxon>Viridiplantae</taxon>
        <taxon>Streptophyta</taxon>
        <taxon>Embryophyta</taxon>
        <taxon>Tracheophyta</taxon>
        <taxon>Spermatophyta</taxon>
        <taxon>Magnoliopsida</taxon>
        <taxon>Ranunculales</taxon>
        <taxon>Papaveraceae</taxon>
        <taxon>Papaveroideae</taxon>
        <taxon>Papaver</taxon>
    </lineage>
</organism>
<protein>
    <submittedName>
        <fullName evidence="2">Uncharacterized protein</fullName>
    </submittedName>
</protein>
<name>A0A4Y7IZE5_PAPSO</name>
<dbReference type="Proteomes" id="UP000316621">
    <property type="component" value="Chromosome 2"/>
</dbReference>
<evidence type="ECO:0000313" key="3">
    <source>
        <dbReference type="Proteomes" id="UP000316621"/>
    </source>
</evidence>
<accession>A0A4Y7IZE5</accession>
<evidence type="ECO:0000313" key="2">
    <source>
        <dbReference type="EMBL" id="RZC52785.1"/>
    </source>
</evidence>